<reference evidence="1" key="1">
    <citation type="submission" date="2020-02" db="EMBL/GenBank/DDBJ databases">
        <authorList>
            <person name="Meier V. D."/>
        </authorList>
    </citation>
    <scope>NUCLEOTIDE SEQUENCE</scope>
    <source>
        <strain evidence="1">AVDCRST_MAG86</strain>
    </source>
</reference>
<name>A0A6J4VQ08_9DEIN</name>
<feature type="non-terminal residue" evidence="1">
    <location>
        <position position="51"/>
    </location>
</feature>
<gene>
    <name evidence="1" type="ORF">AVDCRST_MAG86-3488</name>
</gene>
<organism evidence="1">
    <name type="scientific">uncultured Truepera sp</name>
    <dbReference type="NCBI Taxonomy" id="543023"/>
    <lineage>
        <taxon>Bacteria</taxon>
        <taxon>Thermotogati</taxon>
        <taxon>Deinococcota</taxon>
        <taxon>Deinococci</taxon>
        <taxon>Trueperales</taxon>
        <taxon>Trueperaceae</taxon>
        <taxon>Truepera</taxon>
        <taxon>environmental samples</taxon>
    </lineage>
</organism>
<feature type="non-terminal residue" evidence="1">
    <location>
        <position position="1"/>
    </location>
</feature>
<sequence length="51" mass="5265">PAPTPARAAISLMLVSSYPCCANRSSAAVSSAARVRRLRSCWGRGGNSSTL</sequence>
<dbReference type="AlphaFoldDB" id="A0A6J4VQ08"/>
<protein>
    <submittedName>
        <fullName evidence="1">Uncharacterized protein</fullName>
    </submittedName>
</protein>
<dbReference type="EMBL" id="CADCWP010000313">
    <property type="protein sequence ID" value="CAA9585755.1"/>
    <property type="molecule type" value="Genomic_DNA"/>
</dbReference>
<evidence type="ECO:0000313" key="1">
    <source>
        <dbReference type="EMBL" id="CAA9585755.1"/>
    </source>
</evidence>
<accession>A0A6J4VQ08</accession>
<proteinExistence type="predicted"/>